<accession>A0A381ZXF3</accession>
<dbReference type="InterPro" id="IPR006169">
    <property type="entry name" value="GTP1_OBG_dom"/>
</dbReference>
<feature type="domain" description="Obg" evidence="1">
    <location>
        <begin position="1"/>
        <end position="62"/>
    </location>
</feature>
<dbReference type="PANTHER" id="PTHR11702">
    <property type="entry name" value="DEVELOPMENTALLY REGULATED GTP-BINDING PROTEIN-RELATED"/>
    <property type="match status" value="1"/>
</dbReference>
<gene>
    <name evidence="2" type="ORF">METZ01_LOCUS146237</name>
</gene>
<dbReference type="PROSITE" id="PS51883">
    <property type="entry name" value="OBG"/>
    <property type="match status" value="1"/>
</dbReference>
<protein>
    <recommendedName>
        <fullName evidence="1">Obg domain-containing protein</fullName>
    </recommendedName>
</protein>
<reference evidence="2" key="1">
    <citation type="submission" date="2018-05" db="EMBL/GenBank/DDBJ databases">
        <authorList>
            <person name="Lanie J.A."/>
            <person name="Ng W.-L."/>
            <person name="Kazmierczak K.M."/>
            <person name="Andrzejewski T.M."/>
            <person name="Davidsen T.M."/>
            <person name="Wayne K.J."/>
            <person name="Tettelin H."/>
            <person name="Glass J.I."/>
            <person name="Rusch D."/>
            <person name="Podicherti R."/>
            <person name="Tsui H.-C.T."/>
            <person name="Winkler M.E."/>
        </authorList>
    </citation>
    <scope>NUCLEOTIDE SEQUENCE</scope>
</reference>
<dbReference type="GO" id="GO:0003924">
    <property type="term" value="F:GTPase activity"/>
    <property type="evidence" value="ECO:0007669"/>
    <property type="project" value="InterPro"/>
</dbReference>
<dbReference type="EMBL" id="UINC01022871">
    <property type="protein sequence ID" value="SVA93383.1"/>
    <property type="molecule type" value="Genomic_DNA"/>
</dbReference>
<dbReference type="Pfam" id="PF01018">
    <property type="entry name" value="GTP1_OBG"/>
    <property type="match status" value="1"/>
</dbReference>
<dbReference type="Gene3D" id="2.70.210.12">
    <property type="entry name" value="GTP1/OBG domain"/>
    <property type="match status" value="1"/>
</dbReference>
<dbReference type="SUPFAM" id="SSF82051">
    <property type="entry name" value="Obg GTP-binding protein N-terminal domain"/>
    <property type="match status" value="1"/>
</dbReference>
<dbReference type="PANTHER" id="PTHR11702:SF31">
    <property type="entry name" value="MITOCHONDRIAL RIBOSOME-ASSOCIATED GTPASE 2"/>
    <property type="match status" value="1"/>
</dbReference>
<proteinExistence type="predicted"/>
<organism evidence="2">
    <name type="scientific">marine metagenome</name>
    <dbReference type="NCBI Taxonomy" id="408172"/>
    <lineage>
        <taxon>unclassified sequences</taxon>
        <taxon>metagenomes</taxon>
        <taxon>ecological metagenomes</taxon>
    </lineage>
</organism>
<dbReference type="AlphaFoldDB" id="A0A381ZXF3"/>
<dbReference type="GO" id="GO:0005525">
    <property type="term" value="F:GTP binding"/>
    <property type="evidence" value="ECO:0007669"/>
    <property type="project" value="InterPro"/>
</dbReference>
<feature type="non-terminal residue" evidence="2">
    <location>
        <position position="62"/>
    </location>
</feature>
<sequence length="62" mass="6638">MYDTAVITVKAGTGGNGAISFRREKFVPRGGADGGDGGKGGDIVIAVRENSYLLRHLHYRKM</sequence>
<dbReference type="InterPro" id="IPR045086">
    <property type="entry name" value="OBG_GTPase"/>
</dbReference>
<dbReference type="InterPro" id="IPR036726">
    <property type="entry name" value="GTP1_OBG_dom_sf"/>
</dbReference>
<evidence type="ECO:0000313" key="2">
    <source>
        <dbReference type="EMBL" id="SVA93383.1"/>
    </source>
</evidence>
<evidence type="ECO:0000259" key="1">
    <source>
        <dbReference type="PROSITE" id="PS51883"/>
    </source>
</evidence>
<name>A0A381ZXF3_9ZZZZ</name>